<dbReference type="RefSeq" id="XP_038729889.1">
    <property type="nucleotide sequence ID" value="XM_038879378.1"/>
</dbReference>
<protein>
    <submittedName>
        <fullName evidence="1">Uncharacterized protein</fullName>
    </submittedName>
</protein>
<dbReference type="AlphaFoldDB" id="A0A9P5LZY1"/>
<gene>
    <name evidence="1" type="ORF">EAE97_008863</name>
</gene>
<dbReference type="EMBL" id="RCSW01000019">
    <property type="protein sequence ID" value="KAF7933096.1"/>
    <property type="molecule type" value="Genomic_DNA"/>
</dbReference>
<evidence type="ECO:0000313" key="1">
    <source>
        <dbReference type="EMBL" id="KAF7933096.1"/>
    </source>
</evidence>
<proteinExistence type="predicted"/>
<comment type="caution">
    <text evidence="1">The sequence shown here is derived from an EMBL/GenBank/DDBJ whole genome shotgun (WGS) entry which is preliminary data.</text>
</comment>
<dbReference type="GeneID" id="62152451"/>
<reference evidence="1 2" key="1">
    <citation type="journal article" date="2020" name="Genome Biol. Evol.">
        <title>Comparative genomics of Sclerotiniaceae.</title>
        <authorList>
            <person name="Valero Jimenez C.A."/>
            <person name="Steentjes M."/>
            <person name="Scholten O.E."/>
            <person name="Van Kan J.A.L."/>
        </authorList>
    </citation>
    <scope>NUCLEOTIDE SEQUENCE [LARGE SCALE GENOMIC DNA]</scope>
    <source>
        <strain evidence="1 2">MUCL 94</strain>
    </source>
</reference>
<dbReference type="Proteomes" id="UP000710849">
    <property type="component" value="Unassembled WGS sequence"/>
</dbReference>
<sequence length="134" mass="15232">MPATLTDASITFKTVSTLESRHSTPLIPTHTNLHLPTVEETVKKIHKRMIIRLARTTFPCPDLTFRFIHHDLSIASLQCNNARTPYVAEKKSSTLHIYSFKLQFSNNTFFTVRFHSDDESSIPEACQQGNMVKG</sequence>
<evidence type="ECO:0000313" key="2">
    <source>
        <dbReference type="Proteomes" id="UP000710849"/>
    </source>
</evidence>
<name>A0A9P5LZY1_9HELO</name>
<keyword evidence="2" id="KW-1185">Reference proteome</keyword>
<organism evidence="1 2">
    <name type="scientific">Botrytis byssoidea</name>
    <dbReference type="NCBI Taxonomy" id="139641"/>
    <lineage>
        <taxon>Eukaryota</taxon>
        <taxon>Fungi</taxon>
        <taxon>Dikarya</taxon>
        <taxon>Ascomycota</taxon>
        <taxon>Pezizomycotina</taxon>
        <taxon>Leotiomycetes</taxon>
        <taxon>Helotiales</taxon>
        <taxon>Sclerotiniaceae</taxon>
        <taxon>Botrytis</taxon>
    </lineage>
</organism>
<accession>A0A9P5LZY1</accession>